<dbReference type="InterPro" id="IPR003593">
    <property type="entry name" value="AAA+_ATPase"/>
</dbReference>
<name>A0ABQ5X831_9GAMM</name>
<keyword evidence="3" id="KW-0067">ATP-binding</keyword>
<dbReference type="InterPro" id="IPR003959">
    <property type="entry name" value="ATPase_AAA_core"/>
</dbReference>
<protein>
    <recommendedName>
        <fullName evidence="4">AAA+ ATPase domain-containing protein</fullName>
    </recommendedName>
</protein>
<dbReference type="SUPFAM" id="SSF52540">
    <property type="entry name" value="P-loop containing nucleoside triphosphate hydrolases"/>
    <property type="match status" value="1"/>
</dbReference>
<proteinExistence type="inferred from homology"/>
<dbReference type="SMART" id="SM00382">
    <property type="entry name" value="AAA"/>
    <property type="match status" value="1"/>
</dbReference>
<comment type="caution">
    <text evidence="5">The sequence shown here is derived from an EMBL/GenBank/DDBJ whole genome shotgun (WGS) entry which is preliminary data.</text>
</comment>
<evidence type="ECO:0000313" key="6">
    <source>
        <dbReference type="Proteomes" id="UP001156627"/>
    </source>
</evidence>
<organism evidence="5 6">
    <name type="scientific">Dyella flagellata</name>
    <dbReference type="NCBI Taxonomy" id="1867833"/>
    <lineage>
        <taxon>Bacteria</taxon>
        <taxon>Pseudomonadati</taxon>
        <taxon>Pseudomonadota</taxon>
        <taxon>Gammaproteobacteria</taxon>
        <taxon>Lysobacterales</taxon>
        <taxon>Rhodanobacteraceae</taxon>
        <taxon>Dyella</taxon>
    </lineage>
</organism>
<evidence type="ECO:0000259" key="4">
    <source>
        <dbReference type="SMART" id="SM00382"/>
    </source>
</evidence>
<dbReference type="Pfam" id="PF00004">
    <property type="entry name" value="AAA"/>
    <property type="match status" value="1"/>
</dbReference>
<evidence type="ECO:0000313" key="5">
    <source>
        <dbReference type="EMBL" id="GLQ87805.1"/>
    </source>
</evidence>
<keyword evidence="2" id="KW-0547">Nucleotide-binding</keyword>
<dbReference type="RefSeq" id="WP_284331251.1">
    <property type="nucleotide sequence ID" value="NZ_BSOA01000012.1"/>
</dbReference>
<evidence type="ECO:0000256" key="1">
    <source>
        <dbReference type="ARBA" id="ARBA00006914"/>
    </source>
</evidence>
<dbReference type="EMBL" id="BSOA01000012">
    <property type="protein sequence ID" value="GLQ87805.1"/>
    <property type="molecule type" value="Genomic_DNA"/>
</dbReference>
<dbReference type="InterPro" id="IPR050221">
    <property type="entry name" value="26S_Proteasome_ATPase"/>
</dbReference>
<accession>A0ABQ5X831</accession>
<reference evidence="6" key="1">
    <citation type="journal article" date="2019" name="Int. J. Syst. Evol. Microbiol.">
        <title>The Global Catalogue of Microorganisms (GCM) 10K type strain sequencing project: providing services to taxonomists for standard genome sequencing and annotation.</title>
        <authorList>
            <consortium name="The Broad Institute Genomics Platform"/>
            <consortium name="The Broad Institute Genome Sequencing Center for Infectious Disease"/>
            <person name="Wu L."/>
            <person name="Ma J."/>
        </authorList>
    </citation>
    <scope>NUCLEOTIDE SEQUENCE [LARGE SCALE GENOMIC DNA]</scope>
    <source>
        <strain evidence="6">NBRC 111981</strain>
    </source>
</reference>
<comment type="similarity">
    <text evidence="1">Belongs to the AAA ATPase family.</text>
</comment>
<dbReference type="PANTHER" id="PTHR23073">
    <property type="entry name" value="26S PROTEASOME REGULATORY SUBUNIT"/>
    <property type="match status" value="1"/>
</dbReference>
<evidence type="ECO:0000256" key="2">
    <source>
        <dbReference type="ARBA" id="ARBA00022741"/>
    </source>
</evidence>
<dbReference type="Proteomes" id="UP001156627">
    <property type="component" value="Unassembled WGS sequence"/>
</dbReference>
<sequence>MSTGVDDRYALHAMALSQELDWLEAVLNLRLEQHFQQQPQGFDAAPPPPSLPAGSALAQLVDEQGLLAAERAVLALALAPHVRPSVLDLLFVRNQNLDRGFTEFGGWKAQRHGGFLPTGETAAFLVAGDDLARRIALFDLFDPQHPFMARDILRLDCEGASNEPQLSGALSVSAETLQRLQTGVWHKPDYNIQFPAKRITTDLGWPDLVLTPDVLDEIMVIQTWMQRGPDLMQDWGLGRAVKPGYRSLFYGPPGTGKTLTATLLGQSTGVDVYRIDLSMVVSKYIGETEKNLARVFDQAQSRRWVLFFDEADALFGKRGAVQNSNDRHANQEIAYLLQRVEDFPGVVILASNLRGNIDDAFSRRFQSMVYFPMPDADQRLRLWRGLLPQSDRLAPDVDLEAIAEQHVLSGGAIVNVLRFAVLQAARSGAAQVGASHLRMALAKELSKEGRTVG</sequence>
<dbReference type="CDD" id="cd19481">
    <property type="entry name" value="RecA-like_protease"/>
    <property type="match status" value="1"/>
</dbReference>
<dbReference type="InterPro" id="IPR027417">
    <property type="entry name" value="P-loop_NTPase"/>
</dbReference>
<keyword evidence="6" id="KW-1185">Reference proteome</keyword>
<gene>
    <name evidence="5" type="ORF">GCM10007898_13730</name>
</gene>
<evidence type="ECO:0000256" key="3">
    <source>
        <dbReference type="ARBA" id="ARBA00022840"/>
    </source>
</evidence>
<dbReference type="Gene3D" id="1.10.8.60">
    <property type="match status" value="1"/>
</dbReference>
<feature type="domain" description="AAA+ ATPase" evidence="4">
    <location>
        <begin position="243"/>
        <end position="375"/>
    </location>
</feature>
<dbReference type="Gene3D" id="3.40.50.300">
    <property type="entry name" value="P-loop containing nucleotide triphosphate hydrolases"/>
    <property type="match status" value="1"/>
</dbReference>